<evidence type="ECO:0000256" key="1">
    <source>
        <dbReference type="ARBA" id="ARBA00008655"/>
    </source>
</evidence>
<dbReference type="RefSeq" id="XP_028141600.1">
    <property type="nucleotide sequence ID" value="XM_028285799.1"/>
</dbReference>
<dbReference type="Pfam" id="PF01553">
    <property type="entry name" value="Acyltransferase"/>
    <property type="match status" value="1"/>
</dbReference>
<dbReference type="GO" id="GO:0016746">
    <property type="term" value="F:acyltransferase activity"/>
    <property type="evidence" value="ECO:0007669"/>
    <property type="project" value="UniProtKB-KW"/>
</dbReference>
<feature type="domain" description="Phospholipid/glycerol acyltransferase" evidence="5">
    <location>
        <begin position="117"/>
        <end position="233"/>
    </location>
</feature>
<gene>
    <name evidence="6" type="primary">LOC114335553</name>
</gene>
<dbReference type="GO" id="GO:0036149">
    <property type="term" value="P:phosphatidylinositol acyl-chain remodeling"/>
    <property type="evidence" value="ECO:0007669"/>
    <property type="project" value="TreeGrafter"/>
</dbReference>
<dbReference type="CDD" id="cd07990">
    <property type="entry name" value="LPLAT_LCLAT1-like"/>
    <property type="match status" value="1"/>
</dbReference>
<sequence>MNYICTNDSNLNSQLSSELQILPVIQEEVTENDGFKLVSYKKRIQNRRPSPKKGINTDNLLKVVAPTPIKSWVFISGFTPETEATDVFNFLKKYELDQDCVFVELGDDIAPCLNDRTLVIANHQSTADVPLLFSCFNPRKQVLPNIMWIMDSVFKYTNFGVVSVLHKDFFIMSGKSKRDKSLQEFAQHLLDFYIPLKRKWLVLFPEGGFLRKRKAVSQRYCEKMNLPRFENVTLPRVGAMQVIMETLSKKSAMNNNSNSVNNDKSETPLIEWFLDITIAYPKGWPIDLSHIVFGNREPCETIMFYRLYPQKDVPQDTETLTSWLFDRWVEKEKMLENYYRTGIFTCEFSKKSIGPKRLVQQDYLRFAIVHIFFIASTYLHTMMLVTVYNYCNYLVY</sequence>
<dbReference type="PANTHER" id="PTHR10983">
    <property type="entry name" value="1-ACYLGLYCEROL-3-PHOSPHATE ACYLTRANSFERASE-RELATED"/>
    <property type="match status" value="1"/>
</dbReference>
<name>A0A6P7GB05_DIAVI</name>
<dbReference type="GO" id="GO:0005783">
    <property type="term" value="C:endoplasmic reticulum"/>
    <property type="evidence" value="ECO:0007669"/>
    <property type="project" value="TreeGrafter"/>
</dbReference>
<dbReference type="AlphaFoldDB" id="A0A6P7GB05"/>
<dbReference type="InParanoid" id="A0A6P7GB05"/>
<keyword evidence="4" id="KW-1133">Transmembrane helix</keyword>
<keyword evidence="4" id="KW-0472">Membrane</keyword>
<evidence type="ECO:0000256" key="2">
    <source>
        <dbReference type="ARBA" id="ARBA00022679"/>
    </source>
</evidence>
<comment type="similarity">
    <text evidence="1">Belongs to the 1-acyl-sn-glycerol-3-phosphate acyltransferase family.</text>
</comment>
<dbReference type="InterPro" id="IPR002123">
    <property type="entry name" value="Plipid/glycerol_acylTrfase"/>
</dbReference>
<dbReference type="PANTHER" id="PTHR10983:SF2">
    <property type="entry name" value="ACYL-COA:LYSOPHOSPHATIDYLGLYCEROL ACYLTRANSFERASE 1"/>
    <property type="match status" value="1"/>
</dbReference>
<dbReference type="SUPFAM" id="SSF69593">
    <property type="entry name" value="Glycerol-3-phosphate (1)-acyltransferase"/>
    <property type="match status" value="1"/>
</dbReference>
<dbReference type="InterPro" id="IPR032098">
    <property type="entry name" value="Acyltransf_C"/>
</dbReference>
<keyword evidence="2" id="KW-0808">Transferase</keyword>
<evidence type="ECO:0000313" key="6">
    <source>
        <dbReference type="RefSeq" id="XP_028141600.1"/>
    </source>
</evidence>
<proteinExistence type="inferred from homology"/>
<reference evidence="6" key="1">
    <citation type="submission" date="2025-08" db="UniProtKB">
        <authorList>
            <consortium name="RefSeq"/>
        </authorList>
    </citation>
    <scope>IDENTIFICATION</scope>
    <source>
        <tissue evidence="6">Whole insect</tissue>
    </source>
</reference>
<dbReference type="Pfam" id="PF16076">
    <property type="entry name" value="Acyltransf_C"/>
    <property type="match status" value="1"/>
</dbReference>
<keyword evidence="3" id="KW-0012">Acyltransferase</keyword>
<evidence type="ECO:0000259" key="5">
    <source>
        <dbReference type="SMART" id="SM00563"/>
    </source>
</evidence>
<dbReference type="SMART" id="SM00563">
    <property type="entry name" value="PlsC"/>
    <property type="match status" value="1"/>
</dbReference>
<evidence type="ECO:0000256" key="3">
    <source>
        <dbReference type="ARBA" id="ARBA00023315"/>
    </source>
</evidence>
<organism evidence="6">
    <name type="scientific">Diabrotica virgifera virgifera</name>
    <name type="common">western corn rootworm</name>
    <dbReference type="NCBI Taxonomy" id="50390"/>
    <lineage>
        <taxon>Eukaryota</taxon>
        <taxon>Metazoa</taxon>
        <taxon>Ecdysozoa</taxon>
        <taxon>Arthropoda</taxon>
        <taxon>Hexapoda</taxon>
        <taxon>Insecta</taxon>
        <taxon>Pterygota</taxon>
        <taxon>Neoptera</taxon>
        <taxon>Endopterygota</taxon>
        <taxon>Coleoptera</taxon>
        <taxon>Polyphaga</taxon>
        <taxon>Cucujiformia</taxon>
        <taxon>Chrysomeloidea</taxon>
        <taxon>Chrysomelidae</taxon>
        <taxon>Galerucinae</taxon>
        <taxon>Diabroticina</taxon>
        <taxon>Diabroticites</taxon>
        <taxon>Diabrotica</taxon>
    </lineage>
</organism>
<feature type="transmembrane region" description="Helical" evidence="4">
    <location>
        <begin position="366"/>
        <end position="390"/>
    </location>
</feature>
<protein>
    <submittedName>
        <fullName evidence="6">Acyl-CoA:lysophosphatidylglycerol acyltransferase 1-like</fullName>
    </submittedName>
</protein>
<accession>A0A6P7GB05</accession>
<evidence type="ECO:0000256" key="4">
    <source>
        <dbReference type="SAM" id="Phobius"/>
    </source>
</evidence>
<keyword evidence="4" id="KW-0812">Transmembrane</keyword>